<dbReference type="RefSeq" id="WP_175208414.1">
    <property type="nucleotide sequence ID" value="NZ_CADILG010000028.1"/>
</dbReference>
<keyword evidence="2" id="KW-1185">Reference proteome</keyword>
<sequence>MLHHPLTQNPWSIDTNLESGPVSLSHLHQIDRARYAIQTIARMVGNSASEPDATGSPPLDAWSVAALMGGVEGLCEHVATLTDAMLEQALHGESGANADDAMHDAVALIQ</sequence>
<protein>
    <submittedName>
        <fullName evidence="1">Uncharacterized protein</fullName>
    </submittedName>
</protein>
<reference evidence="1 2" key="1">
    <citation type="submission" date="2020-04" db="EMBL/GenBank/DDBJ databases">
        <authorList>
            <person name="De Canck E."/>
        </authorList>
    </citation>
    <scope>NUCLEOTIDE SEQUENCE [LARGE SCALE GENOMIC DNA]</scope>
    <source>
        <strain evidence="1 2">LMG 26858</strain>
    </source>
</reference>
<dbReference type="AlphaFoldDB" id="A0A6S7DYD6"/>
<proteinExistence type="predicted"/>
<dbReference type="Proteomes" id="UP000494117">
    <property type="component" value="Unassembled WGS sequence"/>
</dbReference>
<dbReference type="EMBL" id="CADILG010000028">
    <property type="protein sequence ID" value="CAB3888911.1"/>
    <property type="molecule type" value="Genomic_DNA"/>
</dbReference>
<organism evidence="1 2">
    <name type="scientific">Achromobacter anxifer</name>
    <dbReference type="NCBI Taxonomy" id="1287737"/>
    <lineage>
        <taxon>Bacteria</taxon>
        <taxon>Pseudomonadati</taxon>
        <taxon>Pseudomonadota</taxon>
        <taxon>Betaproteobacteria</taxon>
        <taxon>Burkholderiales</taxon>
        <taxon>Alcaligenaceae</taxon>
        <taxon>Achromobacter</taxon>
    </lineage>
</organism>
<accession>A0A6S7DYD6</accession>
<evidence type="ECO:0000313" key="2">
    <source>
        <dbReference type="Proteomes" id="UP000494117"/>
    </source>
</evidence>
<name>A0A6S7DYD6_9BURK</name>
<gene>
    <name evidence="1" type="ORF">LMG26858_03623</name>
</gene>
<evidence type="ECO:0000313" key="1">
    <source>
        <dbReference type="EMBL" id="CAB3888911.1"/>
    </source>
</evidence>